<evidence type="ECO:0000313" key="3">
    <source>
        <dbReference type="Proteomes" id="UP001595701"/>
    </source>
</evidence>
<protein>
    <submittedName>
        <fullName evidence="2">Uncharacterized protein</fullName>
    </submittedName>
</protein>
<evidence type="ECO:0000313" key="2">
    <source>
        <dbReference type="EMBL" id="MFC3572009.1"/>
    </source>
</evidence>
<sequence>MGAKGPGEASLNDDDDAVGGGQDFATGVGQVEFLYTAVAWLRSGR</sequence>
<dbReference type="Proteomes" id="UP001595701">
    <property type="component" value="Unassembled WGS sequence"/>
</dbReference>
<name>A0ABV7S4J3_9ACTN</name>
<dbReference type="RefSeq" id="WP_310771572.1">
    <property type="nucleotide sequence ID" value="NZ_JBHRWR010000002.1"/>
</dbReference>
<proteinExistence type="predicted"/>
<reference evidence="3" key="1">
    <citation type="journal article" date="2019" name="Int. J. Syst. Evol. Microbiol.">
        <title>The Global Catalogue of Microorganisms (GCM) 10K type strain sequencing project: providing services to taxonomists for standard genome sequencing and annotation.</title>
        <authorList>
            <consortium name="The Broad Institute Genomics Platform"/>
            <consortium name="The Broad Institute Genome Sequencing Center for Infectious Disease"/>
            <person name="Wu L."/>
            <person name="Ma J."/>
        </authorList>
    </citation>
    <scope>NUCLEOTIDE SEQUENCE [LARGE SCALE GENOMIC DNA]</scope>
    <source>
        <strain evidence="3">CGMCC 4.7035</strain>
    </source>
</reference>
<organism evidence="2 3">
    <name type="scientific">Streptomyces yaanensis</name>
    <dbReference type="NCBI Taxonomy" id="1142239"/>
    <lineage>
        <taxon>Bacteria</taxon>
        <taxon>Bacillati</taxon>
        <taxon>Actinomycetota</taxon>
        <taxon>Actinomycetes</taxon>
        <taxon>Kitasatosporales</taxon>
        <taxon>Streptomycetaceae</taxon>
        <taxon>Streptomyces</taxon>
    </lineage>
</organism>
<comment type="caution">
    <text evidence="2">The sequence shown here is derived from an EMBL/GenBank/DDBJ whole genome shotgun (WGS) entry which is preliminary data.</text>
</comment>
<feature type="region of interest" description="Disordered" evidence="1">
    <location>
        <begin position="1"/>
        <end position="23"/>
    </location>
</feature>
<gene>
    <name evidence="2" type="ORF">ACFOZ0_01615</name>
</gene>
<keyword evidence="3" id="KW-1185">Reference proteome</keyword>
<accession>A0ABV7S4J3</accession>
<evidence type="ECO:0000256" key="1">
    <source>
        <dbReference type="SAM" id="MobiDB-lite"/>
    </source>
</evidence>
<dbReference type="EMBL" id="JBHRWR010000002">
    <property type="protein sequence ID" value="MFC3572009.1"/>
    <property type="molecule type" value="Genomic_DNA"/>
</dbReference>